<accession>A0ABM9LK57</accession>
<keyword evidence="6 10" id="KW-0560">Oxidoreductase</keyword>
<keyword evidence="15" id="KW-1185">Reference proteome</keyword>
<protein>
    <recommendedName>
        <fullName evidence="8">Acyl-[acyl-carrier-protein] dehydrogenase MbtN</fullName>
    </recommendedName>
    <alternativeName>
        <fullName evidence="9">Mycobactin synthase protein N</fullName>
    </alternativeName>
</protein>
<evidence type="ECO:0000256" key="9">
    <source>
        <dbReference type="ARBA" id="ARBA00042660"/>
    </source>
</evidence>
<comment type="similarity">
    <text evidence="3 10">Belongs to the acyl-CoA dehydrogenase family.</text>
</comment>
<feature type="domain" description="Acyl-CoA oxidase/dehydrogenase middle" evidence="12">
    <location>
        <begin position="126"/>
        <end position="220"/>
    </location>
</feature>
<evidence type="ECO:0000256" key="10">
    <source>
        <dbReference type="RuleBase" id="RU362125"/>
    </source>
</evidence>
<evidence type="ECO:0000256" key="1">
    <source>
        <dbReference type="ARBA" id="ARBA00001974"/>
    </source>
</evidence>
<dbReference type="Proteomes" id="UP001190465">
    <property type="component" value="Chromosome"/>
</dbReference>
<dbReference type="Pfam" id="PF00441">
    <property type="entry name" value="Acyl-CoA_dh_1"/>
    <property type="match status" value="1"/>
</dbReference>
<comment type="cofactor">
    <cofactor evidence="1 10">
        <name>FAD</name>
        <dbReference type="ChEBI" id="CHEBI:57692"/>
    </cofactor>
</comment>
<dbReference type="SUPFAM" id="SSF47203">
    <property type="entry name" value="Acyl-CoA dehydrogenase C-terminal domain-like"/>
    <property type="match status" value="1"/>
</dbReference>
<feature type="domain" description="Acyl-CoA dehydrogenase/oxidase C-terminal" evidence="11">
    <location>
        <begin position="232"/>
        <end position="380"/>
    </location>
</feature>
<dbReference type="Pfam" id="PF02770">
    <property type="entry name" value="Acyl-CoA_dh_M"/>
    <property type="match status" value="1"/>
</dbReference>
<evidence type="ECO:0000256" key="3">
    <source>
        <dbReference type="ARBA" id="ARBA00009347"/>
    </source>
</evidence>
<evidence type="ECO:0000313" key="14">
    <source>
        <dbReference type="EMBL" id="CAJ1500430.1"/>
    </source>
</evidence>
<dbReference type="InterPro" id="IPR046373">
    <property type="entry name" value="Acyl-CoA_Oxase/DH_mid-dom_sf"/>
</dbReference>
<proteinExistence type="inferred from homology"/>
<evidence type="ECO:0000256" key="4">
    <source>
        <dbReference type="ARBA" id="ARBA00022630"/>
    </source>
</evidence>
<dbReference type="InterPro" id="IPR013786">
    <property type="entry name" value="AcylCoA_DH/ox_N"/>
</dbReference>
<dbReference type="InterPro" id="IPR050741">
    <property type="entry name" value="Acyl-CoA_dehydrogenase"/>
</dbReference>
<dbReference type="EMBL" id="OY726397">
    <property type="protein sequence ID" value="CAJ1500430.1"/>
    <property type="molecule type" value="Genomic_DNA"/>
</dbReference>
<dbReference type="SUPFAM" id="SSF56645">
    <property type="entry name" value="Acyl-CoA dehydrogenase NM domain-like"/>
    <property type="match status" value="1"/>
</dbReference>
<dbReference type="PANTHER" id="PTHR48083:SF20">
    <property type="entry name" value="LONG-CHAIN SPECIFIC ACYL-COA DEHYDROGENASE, MITOCHONDRIAL"/>
    <property type="match status" value="1"/>
</dbReference>
<evidence type="ECO:0000313" key="15">
    <source>
        <dbReference type="Proteomes" id="UP001190465"/>
    </source>
</evidence>
<dbReference type="PANTHER" id="PTHR48083">
    <property type="entry name" value="MEDIUM-CHAIN SPECIFIC ACYL-COA DEHYDROGENASE, MITOCHONDRIAL-RELATED"/>
    <property type="match status" value="1"/>
</dbReference>
<evidence type="ECO:0000256" key="5">
    <source>
        <dbReference type="ARBA" id="ARBA00022827"/>
    </source>
</evidence>
<dbReference type="Pfam" id="PF02771">
    <property type="entry name" value="Acyl-CoA_dh_N"/>
    <property type="match status" value="1"/>
</dbReference>
<dbReference type="InterPro" id="IPR037069">
    <property type="entry name" value="AcylCoA_DH/ox_N_sf"/>
</dbReference>
<keyword evidence="4 10" id="KW-0285">Flavoprotein</keyword>
<evidence type="ECO:0000259" key="13">
    <source>
        <dbReference type="Pfam" id="PF02771"/>
    </source>
</evidence>
<dbReference type="InterPro" id="IPR006091">
    <property type="entry name" value="Acyl-CoA_Oxase/DH_mid-dom"/>
</dbReference>
<evidence type="ECO:0000256" key="7">
    <source>
        <dbReference type="ARBA" id="ARBA00037085"/>
    </source>
</evidence>
<organism evidence="14 15">
    <name type="scientific">[Mycobacterium] burgundiense</name>
    <dbReference type="NCBI Taxonomy" id="3064286"/>
    <lineage>
        <taxon>Bacteria</taxon>
        <taxon>Bacillati</taxon>
        <taxon>Actinomycetota</taxon>
        <taxon>Actinomycetes</taxon>
        <taxon>Mycobacteriales</taxon>
        <taxon>Mycobacteriaceae</taxon>
        <taxon>Mycolicibacterium</taxon>
    </lineage>
</organism>
<comment type="function">
    <text evidence="7">Catalyzes the dehydrogenation at the alpha-beta position of ACP-bound acyl chains. This results in the introduction of a double bond in the lipidic chain, which is further transferred to the epsilon-amino group of lysine residue in the mycobactin core by MbtK.</text>
</comment>
<feature type="domain" description="Acyl-CoA dehydrogenase/oxidase N-terminal" evidence="13">
    <location>
        <begin position="10"/>
        <end position="121"/>
    </location>
</feature>
<name>A0ABM9LK57_9MYCO</name>
<dbReference type="Gene3D" id="1.20.140.10">
    <property type="entry name" value="Butyryl-CoA Dehydrogenase, subunit A, domain 3"/>
    <property type="match status" value="1"/>
</dbReference>
<dbReference type="InterPro" id="IPR009075">
    <property type="entry name" value="AcylCo_DH/oxidase_C"/>
</dbReference>
<dbReference type="RefSeq" id="WP_308481886.1">
    <property type="nucleotide sequence ID" value="NZ_OY726397.1"/>
</dbReference>
<dbReference type="PROSITE" id="PS00073">
    <property type="entry name" value="ACYL_COA_DH_2"/>
    <property type="match status" value="1"/>
</dbReference>
<reference evidence="14 15" key="1">
    <citation type="submission" date="2023-08" db="EMBL/GenBank/DDBJ databases">
        <authorList>
            <person name="Folkvardsen B D."/>
            <person name="Norman A."/>
        </authorList>
    </citation>
    <scope>NUCLEOTIDE SEQUENCE [LARGE SCALE GENOMIC DNA]</scope>
    <source>
        <strain evidence="14 15">Mu0053</strain>
    </source>
</reference>
<dbReference type="InterPro" id="IPR036250">
    <property type="entry name" value="AcylCo_DH-like_C"/>
</dbReference>
<dbReference type="Gene3D" id="1.10.540.10">
    <property type="entry name" value="Acyl-CoA dehydrogenase/oxidase, N-terminal domain"/>
    <property type="match status" value="1"/>
</dbReference>
<evidence type="ECO:0000256" key="6">
    <source>
        <dbReference type="ARBA" id="ARBA00023002"/>
    </source>
</evidence>
<sequence>MRVTRPSWATDEVADLYDMAWEFLSEEVDQRAEEWSRNQCVDRDFWMRAGKLGLLCVSVPTEYGGGGGGFLHHAAIASAYARTGDKSWGNAIHSGVVADYLVAYGTEEQKRQWLPRMAAGEVVTGLGMSEPGTGSDLKNIRTTAIRQGDHYVLNGAKTFITNGSSADMIVVAAKTDPAAGGRGISLLIVDTQLPGFSVGRVLDKIGQHGSDTAELFFEDVAVPADHLLGVEGRGFPQMMAQLPQERLIIGINAVGATELAVDLTVRYAKERQAFGGPLIEMQNTRFELAECATLARVAREFLDNCIVGHSTRGVDTATAAMCKWWLTQVQCEVIDRCLQLFGGYGYMREYPIARLYCDARAQKIYGGANEIQKELIARSL</sequence>
<evidence type="ECO:0000259" key="11">
    <source>
        <dbReference type="Pfam" id="PF00441"/>
    </source>
</evidence>
<gene>
    <name evidence="14" type="ORF">MU0053_001669</name>
</gene>
<dbReference type="InterPro" id="IPR006089">
    <property type="entry name" value="Acyl-CoA_DH_CS"/>
</dbReference>
<evidence type="ECO:0000256" key="8">
    <source>
        <dbReference type="ARBA" id="ARBA00040394"/>
    </source>
</evidence>
<dbReference type="InterPro" id="IPR009100">
    <property type="entry name" value="AcylCoA_DH/oxidase_NM_dom_sf"/>
</dbReference>
<comment type="pathway">
    <text evidence="2">Siderophore biosynthesis; mycobactin biosynthesis.</text>
</comment>
<dbReference type="Gene3D" id="2.40.110.10">
    <property type="entry name" value="Butyryl-CoA Dehydrogenase, subunit A, domain 2"/>
    <property type="match status" value="1"/>
</dbReference>
<keyword evidence="5 10" id="KW-0274">FAD</keyword>
<evidence type="ECO:0000256" key="2">
    <source>
        <dbReference type="ARBA" id="ARBA00005102"/>
    </source>
</evidence>
<evidence type="ECO:0000259" key="12">
    <source>
        <dbReference type="Pfam" id="PF02770"/>
    </source>
</evidence>